<dbReference type="InterPro" id="IPR050351">
    <property type="entry name" value="BphY/WalK/GraS-like"/>
</dbReference>
<dbReference type="InterPro" id="IPR004358">
    <property type="entry name" value="Sig_transdc_His_kin-like_C"/>
</dbReference>
<dbReference type="PANTHER" id="PTHR42878:SF7">
    <property type="entry name" value="SENSOR HISTIDINE KINASE GLRK"/>
    <property type="match status" value="1"/>
</dbReference>
<comment type="caution">
    <text evidence="10">The sequence shown here is derived from an EMBL/GenBank/DDBJ whole genome shotgun (WGS) entry which is preliminary data.</text>
</comment>
<dbReference type="AlphaFoldDB" id="A0A318H4X0"/>
<proteinExistence type="predicted"/>
<keyword evidence="3" id="KW-0597">Phosphoprotein</keyword>
<dbReference type="SMART" id="SM00388">
    <property type="entry name" value="HisKA"/>
    <property type="match status" value="1"/>
</dbReference>
<evidence type="ECO:0000256" key="5">
    <source>
        <dbReference type="ARBA" id="ARBA00022741"/>
    </source>
</evidence>
<name>A0A318H4X0_9BURK</name>
<evidence type="ECO:0000256" key="6">
    <source>
        <dbReference type="ARBA" id="ARBA00022777"/>
    </source>
</evidence>
<dbReference type="Pfam" id="PF00512">
    <property type="entry name" value="HisKA"/>
    <property type="match status" value="1"/>
</dbReference>
<evidence type="ECO:0000256" key="3">
    <source>
        <dbReference type="ARBA" id="ARBA00022553"/>
    </source>
</evidence>
<feature type="domain" description="Histidine kinase" evidence="9">
    <location>
        <begin position="29"/>
        <end position="250"/>
    </location>
</feature>
<dbReference type="SMART" id="SM00387">
    <property type="entry name" value="HATPase_c"/>
    <property type="match status" value="1"/>
</dbReference>
<dbReference type="SUPFAM" id="SSF47384">
    <property type="entry name" value="Homodimeric domain of signal transducing histidine kinase"/>
    <property type="match status" value="1"/>
</dbReference>
<dbReference type="InterPro" id="IPR036890">
    <property type="entry name" value="HATPase_C_sf"/>
</dbReference>
<evidence type="ECO:0000256" key="8">
    <source>
        <dbReference type="ARBA" id="ARBA00023012"/>
    </source>
</evidence>
<dbReference type="PANTHER" id="PTHR42878">
    <property type="entry name" value="TWO-COMPONENT HISTIDINE KINASE"/>
    <property type="match status" value="1"/>
</dbReference>
<dbReference type="EMBL" id="QJJS01000002">
    <property type="protein sequence ID" value="PXW98781.1"/>
    <property type="molecule type" value="Genomic_DNA"/>
</dbReference>
<keyword evidence="5" id="KW-0547">Nucleotide-binding</keyword>
<keyword evidence="7" id="KW-0067">ATP-binding</keyword>
<evidence type="ECO:0000259" key="9">
    <source>
        <dbReference type="PROSITE" id="PS50109"/>
    </source>
</evidence>
<gene>
    <name evidence="10" type="ORF">C7444_102272</name>
</gene>
<dbReference type="Gene3D" id="3.30.565.10">
    <property type="entry name" value="Histidine kinase-like ATPase, C-terminal domain"/>
    <property type="match status" value="1"/>
</dbReference>
<dbReference type="CDD" id="cd00082">
    <property type="entry name" value="HisKA"/>
    <property type="match status" value="1"/>
</dbReference>
<dbReference type="CDD" id="cd00075">
    <property type="entry name" value="HATPase"/>
    <property type="match status" value="1"/>
</dbReference>
<dbReference type="InterPro" id="IPR003594">
    <property type="entry name" value="HATPase_dom"/>
</dbReference>
<dbReference type="InterPro" id="IPR036097">
    <property type="entry name" value="HisK_dim/P_sf"/>
</dbReference>
<evidence type="ECO:0000256" key="1">
    <source>
        <dbReference type="ARBA" id="ARBA00000085"/>
    </source>
</evidence>
<dbReference type="GO" id="GO:0005524">
    <property type="term" value="F:ATP binding"/>
    <property type="evidence" value="ECO:0007669"/>
    <property type="project" value="UniProtKB-KW"/>
</dbReference>
<dbReference type="PROSITE" id="PS50109">
    <property type="entry name" value="HIS_KIN"/>
    <property type="match status" value="1"/>
</dbReference>
<keyword evidence="8" id="KW-0902">Two-component regulatory system</keyword>
<dbReference type="RefSeq" id="WP_170130611.1">
    <property type="nucleotide sequence ID" value="NZ_QJJS01000002.1"/>
</dbReference>
<keyword evidence="11" id="KW-1185">Reference proteome</keyword>
<evidence type="ECO:0000256" key="7">
    <source>
        <dbReference type="ARBA" id="ARBA00022840"/>
    </source>
</evidence>
<evidence type="ECO:0000313" key="11">
    <source>
        <dbReference type="Proteomes" id="UP000247811"/>
    </source>
</evidence>
<dbReference type="Gene3D" id="1.10.287.130">
    <property type="match status" value="1"/>
</dbReference>
<organism evidence="10 11">
    <name type="scientific">Sphaerotilus hippei</name>
    <dbReference type="NCBI Taxonomy" id="744406"/>
    <lineage>
        <taxon>Bacteria</taxon>
        <taxon>Pseudomonadati</taxon>
        <taxon>Pseudomonadota</taxon>
        <taxon>Betaproteobacteria</taxon>
        <taxon>Burkholderiales</taxon>
        <taxon>Sphaerotilaceae</taxon>
        <taxon>Sphaerotilus</taxon>
    </lineage>
</organism>
<dbReference type="SUPFAM" id="SSF55874">
    <property type="entry name" value="ATPase domain of HSP90 chaperone/DNA topoisomerase II/histidine kinase"/>
    <property type="match status" value="1"/>
</dbReference>
<protein>
    <recommendedName>
        <fullName evidence="2">histidine kinase</fullName>
        <ecNumber evidence="2">2.7.13.3</ecNumber>
    </recommendedName>
</protein>
<evidence type="ECO:0000313" key="10">
    <source>
        <dbReference type="EMBL" id="PXW98781.1"/>
    </source>
</evidence>
<evidence type="ECO:0000256" key="4">
    <source>
        <dbReference type="ARBA" id="ARBA00022679"/>
    </source>
</evidence>
<dbReference type="EC" id="2.7.13.3" evidence="2"/>
<comment type="catalytic activity">
    <reaction evidence="1">
        <text>ATP + protein L-histidine = ADP + protein N-phospho-L-histidine.</text>
        <dbReference type="EC" id="2.7.13.3"/>
    </reaction>
</comment>
<dbReference type="InterPro" id="IPR003661">
    <property type="entry name" value="HisK_dim/P_dom"/>
</dbReference>
<dbReference type="GO" id="GO:0030295">
    <property type="term" value="F:protein kinase activator activity"/>
    <property type="evidence" value="ECO:0007669"/>
    <property type="project" value="TreeGrafter"/>
</dbReference>
<sequence length="261" mass="28077">MQVDATLRSGEAPASCDGLMPLRERLMATVSHEFRTPLTVIQASAGLIRRRVVGLAVEDRDRQRLLGSCERIEQATTSMVAAIERVLLISRLSAGEEPHTPRATLPGDVLLSLSADLQASADPPREVLLDLSAAQRVVWLDPLVLRQVATQLLDNAFKYSPPHLPVRLQAACGAGQLSLTITDEGMGIEPEDLALIFEPFHRAAAVRDLPGMGLGLPLVLQLLRLAGGQIEFDSAPGRGTTVRVTLPLGSDHPSDPDQEKS</sequence>
<keyword evidence="6" id="KW-0418">Kinase</keyword>
<evidence type="ECO:0000256" key="2">
    <source>
        <dbReference type="ARBA" id="ARBA00012438"/>
    </source>
</evidence>
<dbReference type="GO" id="GO:0000156">
    <property type="term" value="F:phosphorelay response regulator activity"/>
    <property type="evidence" value="ECO:0007669"/>
    <property type="project" value="TreeGrafter"/>
</dbReference>
<reference evidence="10 11" key="1">
    <citation type="submission" date="2018-05" db="EMBL/GenBank/DDBJ databases">
        <title>Genomic Encyclopedia of Type Strains, Phase IV (KMG-IV): sequencing the most valuable type-strain genomes for metagenomic binning, comparative biology and taxonomic classification.</title>
        <authorList>
            <person name="Goeker M."/>
        </authorList>
    </citation>
    <scope>NUCLEOTIDE SEQUENCE [LARGE SCALE GENOMIC DNA]</scope>
    <source>
        <strain evidence="10 11">DSM 566</strain>
    </source>
</reference>
<dbReference type="InterPro" id="IPR005467">
    <property type="entry name" value="His_kinase_dom"/>
</dbReference>
<dbReference type="GO" id="GO:0007234">
    <property type="term" value="P:osmosensory signaling via phosphorelay pathway"/>
    <property type="evidence" value="ECO:0007669"/>
    <property type="project" value="TreeGrafter"/>
</dbReference>
<accession>A0A318H4X0</accession>
<keyword evidence="4" id="KW-0808">Transferase</keyword>
<dbReference type="PRINTS" id="PR00344">
    <property type="entry name" value="BCTRLSENSOR"/>
</dbReference>
<dbReference type="Pfam" id="PF02518">
    <property type="entry name" value="HATPase_c"/>
    <property type="match status" value="1"/>
</dbReference>
<dbReference type="GO" id="GO:0000155">
    <property type="term" value="F:phosphorelay sensor kinase activity"/>
    <property type="evidence" value="ECO:0007669"/>
    <property type="project" value="InterPro"/>
</dbReference>
<dbReference type="Proteomes" id="UP000247811">
    <property type="component" value="Unassembled WGS sequence"/>
</dbReference>